<keyword evidence="2" id="KW-0378">Hydrolase</keyword>
<sequence length="371" mass="41262">MGKSDDSIARRRNKKSRKKEENKVSTRIASIIAAKKRRLTGKRRNCQGMCYSIPTLDDPFNERHGKVDPLKKKKKRPAQTKLDKKHIDKKRALSKNCSTDKAHASTEAQDEKPPKIEKPRGKSVGAKDVTKSGKTGDKNGVEGHIDKVQLDCPSKFLNLCLNSIQNDLQHETAFSREDRPFFVHKWGVEFWKFYSNGKDILEASEKDSTSEQIAWVASCAADTIARKEKEGMSLSSPFLLFIVPSQEKATEVRRVCKPLKALGIHSVSLHPGASINHQIHGLKSCEPEFLISTPERLLELVSLNEINISGVSLLVIDGLESYADNGILNSVKVIKKSISGTPQTVVFSDGSNDLSTPVLQNLLRDSFCLMS</sequence>
<evidence type="ECO:0000256" key="5">
    <source>
        <dbReference type="SAM" id="MobiDB-lite"/>
    </source>
</evidence>
<feature type="compositionally biased region" description="Basic and acidic residues" evidence="5">
    <location>
        <begin position="128"/>
        <end position="140"/>
    </location>
</feature>
<reference evidence="7" key="1">
    <citation type="submission" date="2023-03" db="EMBL/GenBank/DDBJ databases">
        <authorList>
            <person name="Julca I."/>
        </authorList>
    </citation>
    <scope>NUCLEOTIDE SEQUENCE</scope>
</reference>
<evidence type="ECO:0000256" key="1">
    <source>
        <dbReference type="ARBA" id="ARBA00022741"/>
    </source>
</evidence>
<feature type="compositionally biased region" description="Basic residues" evidence="5">
    <location>
        <begin position="71"/>
        <end position="80"/>
    </location>
</feature>
<feature type="compositionally biased region" description="Basic and acidic residues" evidence="5">
    <location>
        <begin position="60"/>
        <end position="70"/>
    </location>
</feature>
<keyword evidence="4" id="KW-0067">ATP-binding</keyword>
<proteinExistence type="predicted"/>
<evidence type="ECO:0000256" key="4">
    <source>
        <dbReference type="ARBA" id="ARBA00022840"/>
    </source>
</evidence>
<keyword evidence="8" id="KW-1185">Reference proteome</keyword>
<dbReference type="GO" id="GO:0003676">
    <property type="term" value="F:nucleic acid binding"/>
    <property type="evidence" value="ECO:0007669"/>
    <property type="project" value="InterPro"/>
</dbReference>
<dbReference type="Pfam" id="PF00270">
    <property type="entry name" value="DEAD"/>
    <property type="match status" value="1"/>
</dbReference>
<gene>
    <name evidence="7" type="ORF">OLC1_LOCUS3222</name>
</gene>
<dbReference type="GO" id="GO:0016787">
    <property type="term" value="F:hydrolase activity"/>
    <property type="evidence" value="ECO:0007669"/>
    <property type="project" value="UniProtKB-KW"/>
</dbReference>
<name>A0AAV1C6N0_OLDCO</name>
<dbReference type="AlphaFoldDB" id="A0AAV1C6N0"/>
<dbReference type="GO" id="GO:0005524">
    <property type="term" value="F:ATP binding"/>
    <property type="evidence" value="ECO:0007669"/>
    <property type="project" value="UniProtKB-KW"/>
</dbReference>
<dbReference type="InterPro" id="IPR011545">
    <property type="entry name" value="DEAD/DEAH_box_helicase_dom"/>
</dbReference>
<evidence type="ECO:0000256" key="2">
    <source>
        <dbReference type="ARBA" id="ARBA00022801"/>
    </source>
</evidence>
<feature type="domain" description="DEAD/DEAH-box helicase" evidence="6">
    <location>
        <begin position="234"/>
        <end position="348"/>
    </location>
</feature>
<evidence type="ECO:0000313" key="8">
    <source>
        <dbReference type="Proteomes" id="UP001161247"/>
    </source>
</evidence>
<keyword evidence="1" id="KW-0547">Nucleotide-binding</keyword>
<accession>A0AAV1C6N0</accession>
<protein>
    <submittedName>
        <fullName evidence="7">OLC1v1026228C2</fullName>
    </submittedName>
</protein>
<evidence type="ECO:0000313" key="7">
    <source>
        <dbReference type="EMBL" id="CAI9091255.1"/>
    </source>
</evidence>
<evidence type="ECO:0000259" key="6">
    <source>
        <dbReference type="Pfam" id="PF00270"/>
    </source>
</evidence>
<evidence type="ECO:0000256" key="3">
    <source>
        <dbReference type="ARBA" id="ARBA00022806"/>
    </source>
</evidence>
<feature type="region of interest" description="Disordered" evidence="5">
    <location>
        <begin position="51"/>
        <end position="140"/>
    </location>
</feature>
<feature type="region of interest" description="Disordered" evidence="5">
    <location>
        <begin position="1"/>
        <end position="24"/>
    </location>
</feature>
<dbReference type="EMBL" id="OX459118">
    <property type="protein sequence ID" value="CAI9091255.1"/>
    <property type="molecule type" value="Genomic_DNA"/>
</dbReference>
<dbReference type="Gene3D" id="3.40.50.300">
    <property type="entry name" value="P-loop containing nucleotide triphosphate hydrolases"/>
    <property type="match status" value="1"/>
</dbReference>
<feature type="compositionally biased region" description="Basic and acidic residues" evidence="5">
    <location>
        <begin position="98"/>
        <end position="120"/>
    </location>
</feature>
<dbReference type="GO" id="GO:0004386">
    <property type="term" value="F:helicase activity"/>
    <property type="evidence" value="ECO:0007669"/>
    <property type="project" value="UniProtKB-KW"/>
</dbReference>
<keyword evidence="3" id="KW-0347">Helicase</keyword>
<dbReference type="PANTHER" id="PTHR47960">
    <property type="entry name" value="DEAD-BOX ATP-DEPENDENT RNA HELICASE 50"/>
    <property type="match status" value="1"/>
</dbReference>
<organism evidence="7 8">
    <name type="scientific">Oldenlandia corymbosa var. corymbosa</name>
    <dbReference type="NCBI Taxonomy" id="529605"/>
    <lineage>
        <taxon>Eukaryota</taxon>
        <taxon>Viridiplantae</taxon>
        <taxon>Streptophyta</taxon>
        <taxon>Embryophyta</taxon>
        <taxon>Tracheophyta</taxon>
        <taxon>Spermatophyta</taxon>
        <taxon>Magnoliopsida</taxon>
        <taxon>eudicotyledons</taxon>
        <taxon>Gunneridae</taxon>
        <taxon>Pentapetalae</taxon>
        <taxon>asterids</taxon>
        <taxon>lamiids</taxon>
        <taxon>Gentianales</taxon>
        <taxon>Rubiaceae</taxon>
        <taxon>Rubioideae</taxon>
        <taxon>Spermacoceae</taxon>
        <taxon>Hedyotis-Oldenlandia complex</taxon>
        <taxon>Oldenlandia</taxon>
    </lineage>
</organism>
<dbReference type="InterPro" id="IPR027417">
    <property type="entry name" value="P-loop_NTPase"/>
</dbReference>
<dbReference type="Proteomes" id="UP001161247">
    <property type="component" value="Chromosome 1"/>
</dbReference>
<dbReference type="SUPFAM" id="SSF52540">
    <property type="entry name" value="P-loop containing nucleoside triphosphate hydrolases"/>
    <property type="match status" value="1"/>
</dbReference>